<evidence type="ECO:0000313" key="3">
    <source>
        <dbReference type="Proteomes" id="UP000499080"/>
    </source>
</evidence>
<evidence type="ECO:0000256" key="1">
    <source>
        <dbReference type="SAM" id="MobiDB-lite"/>
    </source>
</evidence>
<keyword evidence="3" id="KW-1185">Reference proteome</keyword>
<feature type="region of interest" description="Disordered" evidence="1">
    <location>
        <begin position="72"/>
        <end position="109"/>
    </location>
</feature>
<evidence type="ECO:0000313" key="2">
    <source>
        <dbReference type="EMBL" id="GBO13830.1"/>
    </source>
</evidence>
<reference evidence="2 3" key="1">
    <citation type="journal article" date="2019" name="Sci. Rep.">
        <title>Orb-weaving spider Araneus ventricosus genome elucidates the spidroin gene catalogue.</title>
        <authorList>
            <person name="Kono N."/>
            <person name="Nakamura H."/>
            <person name="Ohtoshi R."/>
            <person name="Moran D.A.P."/>
            <person name="Shinohara A."/>
            <person name="Yoshida Y."/>
            <person name="Fujiwara M."/>
            <person name="Mori M."/>
            <person name="Tomita M."/>
            <person name="Arakawa K."/>
        </authorList>
    </citation>
    <scope>NUCLEOTIDE SEQUENCE [LARGE SCALE GENOMIC DNA]</scope>
</reference>
<feature type="compositionally biased region" description="Basic and acidic residues" evidence="1">
    <location>
        <begin position="97"/>
        <end position="109"/>
    </location>
</feature>
<name>A0A4Y2UQJ3_ARAVE</name>
<dbReference type="EMBL" id="BGPR01038067">
    <property type="protein sequence ID" value="GBO13830.1"/>
    <property type="molecule type" value="Genomic_DNA"/>
</dbReference>
<dbReference type="Proteomes" id="UP000499080">
    <property type="component" value="Unassembled WGS sequence"/>
</dbReference>
<gene>
    <name evidence="2" type="ORF">AVEN_184044_1</name>
</gene>
<proteinExistence type="predicted"/>
<protein>
    <submittedName>
        <fullName evidence="2">Uncharacterized protein</fullName>
    </submittedName>
</protein>
<dbReference type="AlphaFoldDB" id="A0A4Y2UQJ3"/>
<comment type="caution">
    <text evidence="2">The sequence shown here is derived from an EMBL/GenBank/DDBJ whole genome shotgun (WGS) entry which is preliminary data.</text>
</comment>
<accession>A0A4Y2UQJ3</accession>
<sequence>MASSPRLPRNCFSLSLFLGQRWSSIGFRAGGFHVRIPIPLKPLRVWGLLHLHVVAKCPPAVVVCQSGEEVPAQVSSSSSDRHSKWRGPSQNSPRVVSKRDFNRTELKCL</sequence>
<organism evidence="2 3">
    <name type="scientific">Araneus ventricosus</name>
    <name type="common">Orbweaver spider</name>
    <name type="synonym">Epeira ventricosa</name>
    <dbReference type="NCBI Taxonomy" id="182803"/>
    <lineage>
        <taxon>Eukaryota</taxon>
        <taxon>Metazoa</taxon>
        <taxon>Ecdysozoa</taxon>
        <taxon>Arthropoda</taxon>
        <taxon>Chelicerata</taxon>
        <taxon>Arachnida</taxon>
        <taxon>Araneae</taxon>
        <taxon>Araneomorphae</taxon>
        <taxon>Entelegynae</taxon>
        <taxon>Araneoidea</taxon>
        <taxon>Araneidae</taxon>
        <taxon>Araneus</taxon>
    </lineage>
</organism>